<gene>
    <name evidence="12" type="ORF">XNOV1_A037802</name>
</gene>
<dbReference type="GO" id="GO:0071035">
    <property type="term" value="P:nuclear polyadenylation-dependent rRNA catabolic process"/>
    <property type="evidence" value="ECO:0007669"/>
    <property type="project" value="TreeGrafter"/>
</dbReference>
<feature type="region of interest" description="Disordered" evidence="10">
    <location>
        <begin position="1"/>
        <end position="29"/>
    </location>
</feature>
<evidence type="ECO:0000256" key="9">
    <source>
        <dbReference type="PROSITE-ProRule" id="PRU00047"/>
    </source>
</evidence>
<feature type="region of interest" description="Disordered" evidence="10">
    <location>
        <begin position="68"/>
        <end position="221"/>
    </location>
</feature>
<dbReference type="SUPFAM" id="SSF57756">
    <property type="entry name" value="Retrovirus zinc finger-like domains"/>
    <property type="match status" value="2"/>
</dbReference>
<dbReference type="Gene3D" id="4.10.60.10">
    <property type="entry name" value="Zinc finger, CCHC-type"/>
    <property type="match status" value="2"/>
</dbReference>
<evidence type="ECO:0000256" key="1">
    <source>
        <dbReference type="ARBA" id="ARBA00004604"/>
    </source>
</evidence>
<evidence type="ECO:0000313" key="13">
    <source>
        <dbReference type="Proteomes" id="UP001178508"/>
    </source>
</evidence>
<dbReference type="SMART" id="SM00343">
    <property type="entry name" value="ZnF_C2HC"/>
    <property type="match status" value="5"/>
</dbReference>
<feature type="compositionally biased region" description="Polar residues" evidence="10">
    <location>
        <begin position="239"/>
        <end position="250"/>
    </location>
</feature>
<feature type="domain" description="CCHC-type" evidence="11">
    <location>
        <begin position="402"/>
        <end position="417"/>
    </location>
</feature>
<name>A0AAV1EUG2_XYRNO</name>
<feature type="region of interest" description="Disordered" evidence="10">
    <location>
        <begin position="236"/>
        <end position="257"/>
    </location>
</feature>
<feature type="region of interest" description="Disordered" evidence="10">
    <location>
        <begin position="462"/>
        <end position="506"/>
    </location>
</feature>
<comment type="subcellular location">
    <subcellularLocation>
        <location evidence="1">Nucleus</location>
        <location evidence="1">Nucleolus</location>
    </subcellularLocation>
</comment>
<dbReference type="GO" id="GO:0071036">
    <property type="term" value="P:nuclear polyadenylation-dependent snoRNA catabolic process"/>
    <property type="evidence" value="ECO:0007669"/>
    <property type="project" value="TreeGrafter"/>
</dbReference>
<proteinExistence type="predicted"/>
<evidence type="ECO:0000259" key="11">
    <source>
        <dbReference type="PROSITE" id="PS50158"/>
    </source>
</evidence>
<dbReference type="FunFam" id="4.10.60.10:FF:000020">
    <property type="entry name" value="Zinc finger CCHC domain-containing protein 7"/>
    <property type="match status" value="1"/>
</dbReference>
<keyword evidence="4 9" id="KW-0863">Zinc-finger</keyword>
<dbReference type="Proteomes" id="UP001178508">
    <property type="component" value="Chromosome 3"/>
</dbReference>
<dbReference type="GO" id="GO:0008270">
    <property type="term" value="F:zinc ion binding"/>
    <property type="evidence" value="ECO:0007669"/>
    <property type="project" value="UniProtKB-KW"/>
</dbReference>
<feature type="compositionally biased region" description="Basic and acidic residues" evidence="10">
    <location>
        <begin position="69"/>
        <end position="83"/>
    </location>
</feature>
<evidence type="ECO:0000256" key="6">
    <source>
        <dbReference type="ARBA" id="ARBA00023242"/>
    </source>
</evidence>
<keyword evidence="5" id="KW-0862">Zinc</keyword>
<evidence type="ECO:0000256" key="4">
    <source>
        <dbReference type="ARBA" id="ARBA00022771"/>
    </source>
</evidence>
<feature type="compositionally biased region" description="Low complexity" evidence="10">
    <location>
        <begin position="210"/>
        <end position="219"/>
    </location>
</feature>
<feature type="compositionally biased region" description="Basic and acidic residues" evidence="10">
    <location>
        <begin position="604"/>
        <end position="620"/>
    </location>
</feature>
<evidence type="ECO:0000256" key="3">
    <source>
        <dbReference type="ARBA" id="ARBA00022737"/>
    </source>
</evidence>
<accession>A0AAV1EUG2</accession>
<feature type="compositionally biased region" description="Polar residues" evidence="10">
    <location>
        <begin position="84"/>
        <end position="95"/>
    </location>
</feature>
<dbReference type="GO" id="GO:0005730">
    <property type="term" value="C:nucleolus"/>
    <property type="evidence" value="ECO:0007669"/>
    <property type="project" value="UniProtKB-SubCell"/>
</dbReference>
<dbReference type="GO" id="GO:0071038">
    <property type="term" value="P:TRAMP-dependent tRNA surveillance pathway"/>
    <property type="evidence" value="ECO:0007669"/>
    <property type="project" value="TreeGrafter"/>
</dbReference>
<dbReference type="GO" id="GO:0031499">
    <property type="term" value="C:TRAMP complex"/>
    <property type="evidence" value="ECO:0007669"/>
    <property type="project" value="TreeGrafter"/>
</dbReference>
<keyword evidence="3" id="KW-0677">Repeat</keyword>
<dbReference type="PROSITE" id="PS50158">
    <property type="entry name" value="ZF_CCHC"/>
    <property type="match status" value="4"/>
</dbReference>
<protein>
    <recommendedName>
        <fullName evidence="7">Zinc finger CCHC domain-containing protein 7</fullName>
    </recommendedName>
    <alternativeName>
        <fullName evidence="8">TRAMP-like complex RNA-binding factor ZCCHC7</fullName>
    </alternativeName>
</protein>
<feature type="domain" description="CCHC-type" evidence="11">
    <location>
        <begin position="335"/>
        <end position="350"/>
    </location>
</feature>
<dbReference type="InterPro" id="IPR001878">
    <property type="entry name" value="Znf_CCHC"/>
</dbReference>
<evidence type="ECO:0000256" key="7">
    <source>
        <dbReference type="ARBA" id="ARBA00041190"/>
    </source>
</evidence>
<dbReference type="InterPro" id="IPR036875">
    <property type="entry name" value="Znf_CCHC_sf"/>
</dbReference>
<dbReference type="GO" id="GO:0071031">
    <property type="term" value="P:nuclear mRNA surveillance of mRNA 3'-end processing"/>
    <property type="evidence" value="ECO:0007669"/>
    <property type="project" value="TreeGrafter"/>
</dbReference>
<dbReference type="GO" id="GO:0003723">
    <property type="term" value="F:RNA binding"/>
    <property type="evidence" value="ECO:0007669"/>
    <property type="project" value="TreeGrafter"/>
</dbReference>
<feature type="compositionally biased region" description="Basic residues" evidence="10">
    <location>
        <begin position="473"/>
        <end position="485"/>
    </location>
</feature>
<dbReference type="PANTHER" id="PTHR46543">
    <property type="entry name" value="ZINC FINGER CCHC DOMAIN-CONTAINING PROTEIN 7"/>
    <property type="match status" value="1"/>
</dbReference>
<organism evidence="12 13">
    <name type="scientific">Xyrichtys novacula</name>
    <name type="common">Pearly razorfish</name>
    <name type="synonym">Hemipteronotus novacula</name>
    <dbReference type="NCBI Taxonomy" id="13765"/>
    <lineage>
        <taxon>Eukaryota</taxon>
        <taxon>Metazoa</taxon>
        <taxon>Chordata</taxon>
        <taxon>Craniata</taxon>
        <taxon>Vertebrata</taxon>
        <taxon>Euteleostomi</taxon>
        <taxon>Actinopterygii</taxon>
        <taxon>Neopterygii</taxon>
        <taxon>Teleostei</taxon>
        <taxon>Neoteleostei</taxon>
        <taxon>Acanthomorphata</taxon>
        <taxon>Eupercaria</taxon>
        <taxon>Labriformes</taxon>
        <taxon>Labridae</taxon>
        <taxon>Xyrichtys</taxon>
    </lineage>
</organism>
<feature type="compositionally biased region" description="Acidic residues" evidence="10">
    <location>
        <begin position="9"/>
        <end position="24"/>
    </location>
</feature>
<evidence type="ECO:0000256" key="2">
    <source>
        <dbReference type="ARBA" id="ARBA00022723"/>
    </source>
</evidence>
<feature type="domain" description="CCHC-type" evidence="11">
    <location>
        <begin position="295"/>
        <end position="310"/>
    </location>
</feature>
<dbReference type="InterPro" id="IPR051644">
    <property type="entry name" value="TRAMP_AT-DNA-binding"/>
</dbReference>
<dbReference type="GO" id="GO:0071039">
    <property type="term" value="P:nuclear polyadenylation-dependent CUT catabolic process"/>
    <property type="evidence" value="ECO:0007669"/>
    <property type="project" value="TreeGrafter"/>
</dbReference>
<keyword evidence="13" id="KW-1185">Reference proteome</keyword>
<dbReference type="EMBL" id="OY660866">
    <property type="protein sequence ID" value="CAJ1052148.1"/>
    <property type="molecule type" value="Genomic_DNA"/>
</dbReference>
<evidence type="ECO:0000256" key="8">
    <source>
        <dbReference type="ARBA" id="ARBA00043023"/>
    </source>
</evidence>
<evidence type="ECO:0000256" key="5">
    <source>
        <dbReference type="ARBA" id="ARBA00022833"/>
    </source>
</evidence>
<feature type="compositionally biased region" description="Polar residues" evidence="10">
    <location>
        <begin position="491"/>
        <end position="505"/>
    </location>
</feature>
<feature type="compositionally biased region" description="Basic residues" evidence="10">
    <location>
        <begin position="573"/>
        <end position="585"/>
    </location>
</feature>
<dbReference type="GO" id="GO:0071037">
    <property type="term" value="P:nuclear polyadenylation-dependent snRNA catabolic process"/>
    <property type="evidence" value="ECO:0007669"/>
    <property type="project" value="TreeGrafter"/>
</dbReference>
<dbReference type="AlphaFoldDB" id="A0AAV1EUG2"/>
<feature type="region of interest" description="Disordered" evidence="10">
    <location>
        <begin position="525"/>
        <end position="658"/>
    </location>
</feature>
<keyword evidence="6" id="KW-0539">Nucleus</keyword>
<evidence type="ECO:0000256" key="10">
    <source>
        <dbReference type="SAM" id="MobiDB-lite"/>
    </source>
</evidence>
<dbReference type="PANTHER" id="PTHR46543:SF1">
    <property type="entry name" value="ZINC FINGER CCHC DOMAIN-CONTAINING PROTEIN 7"/>
    <property type="match status" value="1"/>
</dbReference>
<sequence length="658" mass="74441">MNCIYQDREELEDDLYQEDEENSDGSEVNSELEFQLYSQLHYSANAGDIEELEGRGEEADIQGDLQLDVSEKTSDGEQEHTGENRPQSPDASQLQRYLKKREEKRIKQKKVKNSPKGQRSSSLFEEVIVIDSGPDVISISEGDTAEDDEGVCALKGGGRRPLQTSTPAGQGTKKRKQGPNGPVTVDSSSSDSEESESKSKSESESESSESSDSSASSDSDGLENWMILGREKQDGDHSISLNLEGGSNNTDVEEDESWLVSEKDKEAQIYNRDKGARIPVQRLPHRYYTGKSVQCRNCNKTGHLSKNCPEPKKLLPCLLCGTPGHTVSSCPNRHCNNCGLPGHFSDSCSERAYWHKQCHRCSMTGHFFDACPEIWRQYHITTKPGVPVKQHGEDQGKNPAYCYNCSRKGHFGYACTRQRMFNGTYPSTPFINHYDTTEDINRRQHRIKMKIKELKQNGLLPLSIETPLTPGPPKKKQKLSHHKNDHKSYHTPHQSNSNHKPSNSHFYFDDNLDCRATVVKAKKYRFKQQESTSNVKPWKPKRPVPTSRDPPPKLILDEAVDFPRGGGTEKPVQMKKRGKRVKKSKQVPSGPPGGHGHSRVHHLFGTERGEMQGSRQEKGDKKKRRRRNRGKGDNTKNTQMYPTDENLFIIKQRRKRSR</sequence>
<keyword evidence="2" id="KW-0479">Metal-binding</keyword>
<evidence type="ECO:0000313" key="12">
    <source>
        <dbReference type="EMBL" id="CAJ1052148.1"/>
    </source>
</evidence>
<dbReference type="Pfam" id="PF00098">
    <property type="entry name" value="zf-CCHC"/>
    <property type="match status" value="1"/>
</dbReference>
<reference evidence="12" key="1">
    <citation type="submission" date="2023-08" db="EMBL/GenBank/DDBJ databases">
        <authorList>
            <person name="Alioto T."/>
            <person name="Alioto T."/>
            <person name="Gomez Garrido J."/>
        </authorList>
    </citation>
    <scope>NUCLEOTIDE SEQUENCE</scope>
</reference>
<feature type="domain" description="CCHC-type" evidence="11">
    <location>
        <begin position="317"/>
        <end position="332"/>
    </location>
</feature>